<evidence type="ECO:0000256" key="1">
    <source>
        <dbReference type="SAM" id="MobiDB-lite"/>
    </source>
</evidence>
<evidence type="ECO:0000256" key="2">
    <source>
        <dbReference type="SAM" id="SignalP"/>
    </source>
</evidence>
<dbReference type="Proteomes" id="UP000580250">
    <property type="component" value="Unassembled WGS sequence"/>
</dbReference>
<feature type="region of interest" description="Disordered" evidence="1">
    <location>
        <begin position="84"/>
        <end position="155"/>
    </location>
</feature>
<evidence type="ECO:0000313" key="4">
    <source>
        <dbReference type="Proteomes" id="UP000580250"/>
    </source>
</evidence>
<reference evidence="3 4" key="1">
    <citation type="submission" date="2020-08" db="EMBL/GenBank/DDBJ databases">
        <authorList>
            <person name="Koutsovoulos G."/>
            <person name="Danchin GJ E."/>
        </authorList>
    </citation>
    <scope>NUCLEOTIDE SEQUENCE [LARGE SCALE GENOMIC DNA]</scope>
</reference>
<proteinExistence type="predicted"/>
<feature type="chain" id="PRO_5028338658" evidence="2">
    <location>
        <begin position="29"/>
        <end position="222"/>
    </location>
</feature>
<dbReference type="EMBL" id="CAJEWN010000304">
    <property type="protein sequence ID" value="CAD2177733.1"/>
    <property type="molecule type" value="Genomic_DNA"/>
</dbReference>
<name>A0A6V7VS16_MELEN</name>
<protein>
    <submittedName>
        <fullName evidence="3">Uncharacterized protein</fullName>
    </submittedName>
</protein>
<sequence length="222" mass="23537">MSITKLNNFLFLIILTRIFWTTPLLVESVNWCKAFGGDIVGTCSTFGFGECPEGSSCLLGKCCKRKGAEEVTEATTISIIDTIPLTTEPTTESTSTSTTTTTTSTTTPTTPTTTTPSTTTSTTTTTTTTTTTSTTTPSTTTTAPSTTTITPPTTPPMLYINGVPLKPCIDDIEKFKGICAIAANLGHCLSSNVLVKRKMAISCCGTCLKLNENFLPKQQTIK</sequence>
<gene>
    <name evidence="3" type="ORF">MENT_LOCUS29625</name>
</gene>
<comment type="caution">
    <text evidence="3">The sequence shown here is derived from an EMBL/GenBank/DDBJ whole genome shotgun (WGS) entry which is preliminary data.</text>
</comment>
<evidence type="ECO:0000313" key="3">
    <source>
        <dbReference type="EMBL" id="CAD2177733.1"/>
    </source>
</evidence>
<feature type="compositionally biased region" description="Low complexity" evidence="1">
    <location>
        <begin position="86"/>
        <end position="151"/>
    </location>
</feature>
<feature type="signal peptide" evidence="2">
    <location>
        <begin position="1"/>
        <end position="28"/>
    </location>
</feature>
<keyword evidence="2" id="KW-0732">Signal</keyword>
<organism evidence="3 4">
    <name type="scientific">Meloidogyne enterolobii</name>
    <name type="common">Root-knot nematode worm</name>
    <name type="synonym">Meloidogyne mayaguensis</name>
    <dbReference type="NCBI Taxonomy" id="390850"/>
    <lineage>
        <taxon>Eukaryota</taxon>
        <taxon>Metazoa</taxon>
        <taxon>Ecdysozoa</taxon>
        <taxon>Nematoda</taxon>
        <taxon>Chromadorea</taxon>
        <taxon>Rhabditida</taxon>
        <taxon>Tylenchina</taxon>
        <taxon>Tylenchomorpha</taxon>
        <taxon>Tylenchoidea</taxon>
        <taxon>Meloidogynidae</taxon>
        <taxon>Meloidogyninae</taxon>
        <taxon>Meloidogyne</taxon>
    </lineage>
</organism>
<dbReference type="AlphaFoldDB" id="A0A6V7VS16"/>
<accession>A0A6V7VS16</accession>